<feature type="compositionally biased region" description="Basic and acidic residues" evidence="1">
    <location>
        <begin position="133"/>
        <end position="146"/>
    </location>
</feature>
<evidence type="ECO:0000256" key="1">
    <source>
        <dbReference type="SAM" id="MobiDB-lite"/>
    </source>
</evidence>
<keyword evidence="3" id="KW-1185">Reference proteome</keyword>
<dbReference type="EMBL" id="MU157902">
    <property type="protein sequence ID" value="KAF9524208.1"/>
    <property type="molecule type" value="Genomic_DNA"/>
</dbReference>
<organism evidence="2 3">
    <name type="scientific">Crepidotus variabilis</name>
    <dbReference type="NCBI Taxonomy" id="179855"/>
    <lineage>
        <taxon>Eukaryota</taxon>
        <taxon>Fungi</taxon>
        <taxon>Dikarya</taxon>
        <taxon>Basidiomycota</taxon>
        <taxon>Agaricomycotina</taxon>
        <taxon>Agaricomycetes</taxon>
        <taxon>Agaricomycetidae</taxon>
        <taxon>Agaricales</taxon>
        <taxon>Agaricineae</taxon>
        <taxon>Crepidotaceae</taxon>
        <taxon>Crepidotus</taxon>
    </lineage>
</organism>
<accession>A0A9P6JKR8</accession>
<feature type="compositionally biased region" description="Polar residues" evidence="1">
    <location>
        <begin position="20"/>
        <end position="29"/>
    </location>
</feature>
<name>A0A9P6JKR8_9AGAR</name>
<sequence>MDSSVAKIHSSPSDAKLQTERASTFQENDSSLHKPAAHHDHAKSPGVEVSNTKLGSVAVPIEGGELQGGAEVSNSESGTSPTSAVAINNTDAQRAVEDAISESGTMSATVEKPQLQGGVEVSSTIPVPVGPVKETEDQKSAEDVKSESSTAPTTIDTISPRKGAEVSNSESSPIPFPIENTQAQGGHSYLQELAEFDRKTKSKTRPDHASIFTNDSNFSKRSKLKNKFTKVVKKVMGRDGKEKN</sequence>
<feature type="compositionally biased region" description="Polar residues" evidence="1">
    <location>
        <begin position="147"/>
        <end position="157"/>
    </location>
</feature>
<dbReference type="Proteomes" id="UP000807306">
    <property type="component" value="Unassembled WGS sequence"/>
</dbReference>
<feature type="region of interest" description="Disordered" evidence="1">
    <location>
        <begin position="102"/>
        <end position="187"/>
    </location>
</feature>
<evidence type="ECO:0000313" key="2">
    <source>
        <dbReference type="EMBL" id="KAF9524208.1"/>
    </source>
</evidence>
<dbReference type="AlphaFoldDB" id="A0A9P6JKR8"/>
<feature type="compositionally biased region" description="Polar residues" evidence="1">
    <location>
        <begin position="72"/>
        <end position="90"/>
    </location>
</feature>
<feature type="region of interest" description="Disordered" evidence="1">
    <location>
        <begin position="1"/>
        <end position="90"/>
    </location>
</feature>
<protein>
    <submittedName>
        <fullName evidence="2">Uncharacterized protein</fullName>
    </submittedName>
</protein>
<proteinExistence type="predicted"/>
<evidence type="ECO:0000313" key="3">
    <source>
        <dbReference type="Proteomes" id="UP000807306"/>
    </source>
</evidence>
<gene>
    <name evidence="2" type="ORF">CPB83DRAFT_621097</name>
</gene>
<reference evidence="2" key="1">
    <citation type="submission" date="2020-11" db="EMBL/GenBank/DDBJ databases">
        <authorList>
            <consortium name="DOE Joint Genome Institute"/>
            <person name="Ahrendt S."/>
            <person name="Riley R."/>
            <person name="Andreopoulos W."/>
            <person name="Labutti K."/>
            <person name="Pangilinan J."/>
            <person name="Ruiz-Duenas F.J."/>
            <person name="Barrasa J.M."/>
            <person name="Sanchez-Garcia M."/>
            <person name="Camarero S."/>
            <person name="Miyauchi S."/>
            <person name="Serrano A."/>
            <person name="Linde D."/>
            <person name="Babiker R."/>
            <person name="Drula E."/>
            <person name="Ayuso-Fernandez I."/>
            <person name="Pacheco R."/>
            <person name="Padilla G."/>
            <person name="Ferreira P."/>
            <person name="Barriuso J."/>
            <person name="Kellner H."/>
            <person name="Castanera R."/>
            <person name="Alfaro M."/>
            <person name="Ramirez L."/>
            <person name="Pisabarro A.G."/>
            <person name="Kuo A."/>
            <person name="Tritt A."/>
            <person name="Lipzen A."/>
            <person name="He G."/>
            <person name="Yan M."/>
            <person name="Ng V."/>
            <person name="Cullen D."/>
            <person name="Martin F."/>
            <person name="Rosso M.-N."/>
            <person name="Henrissat B."/>
            <person name="Hibbett D."/>
            <person name="Martinez A.T."/>
            <person name="Grigoriev I.V."/>
        </authorList>
    </citation>
    <scope>NUCLEOTIDE SEQUENCE</scope>
    <source>
        <strain evidence="2">CBS 506.95</strain>
    </source>
</reference>
<comment type="caution">
    <text evidence="2">The sequence shown here is derived from an EMBL/GenBank/DDBJ whole genome shotgun (WGS) entry which is preliminary data.</text>
</comment>